<feature type="compositionally biased region" description="Polar residues" evidence="6">
    <location>
        <begin position="262"/>
        <end position="271"/>
    </location>
</feature>
<evidence type="ECO:0000256" key="7">
    <source>
        <dbReference type="SAM" id="Phobius"/>
    </source>
</evidence>
<feature type="signal peptide" evidence="8">
    <location>
        <begin position="1"/>
        <end position="23"/>
    </location>
</feature>
<dbReference type="AlphaFoldDB" id="A0AAN7SGI1"/>
<feature type="chain" id="PRO_5042867097" description="Peptidase S1 domain-containing protein" evidence="8">
    <location>
        <begin position="24"/>
        <end position="887"/>
    </location>
</feature>
<evidence type="ECO:0000256" key="8">
    <source>
        <dbReference type="SAM" id="SignalP"/>
    </source>
</evidence>
<dbReference type="GO" id="GO:0004252">
    <property type="term" value="F:serine-type endopeptidase activity"/>
    <property type="evidence" value="ECO:0007669"/>
    <property type="project" value="InterPro"/>
</dbReference>
<gene>
    <name evidence="10" type="ORF">RN001_011130</name>
</gene>
<evidence type="ECO:0000256" key="1">
    <source>
        <dbReference type="ARBA" id="ARBA00008685"/>
    </source>
</evidence>
<organism evidence="10 11">
    <name type="scientific">Aquatica leii</name>
    <dbReference type="NCBI Taxonomy" id="1421715"/>
    <lineage>
        <taxon>Eukaryota</taxon>
        <taxon>Metazoa</taxon>
        <taxon>Ecdysozoa</taxon>
        <taxon>Arthropoda</taxon>
        <taxon>Hexapoda</taxon>
        <taxon>Insecta</taxon>
        <taxon>Pterygota</taxon>
        <taxon>Neoptera</taxon>
        <taxon>Endopterygota</taxon>
        <taxon>Coleoptera</taxon>
        <taxon>Polyphaga</taxon>
        <taxon>Elateriformia</taxon>
        <taxon>Elateroidea</taxon>
        <taxon>Lampyridae</taxon>
        <taxon>Luciolinae</taxon>
        <taxon>Aquatica</taxon>
    </lineage>
</organism>
<feature type="transmembrane region" description="Helical" evidence="7">
    <location>
        <begin position="846"/>
        <end position="869"/>
    </location>
</feature>
<evidence type="ECO:0000313" key="11">
    <source>
        <dbReference type="Proteomes" id="UP001353858"/>
    </source>
</evidence>
<proteinExistence type="inferred from homology"/>
<dbReference type="InterPro" id="IPR009003">
    <property type="entry name" value="Peptidase_S1_PA"/>
</dbReference>
<dbReference type="GO" id="GO:0006508">
    <property type="term" value="P:proteolysis"/>
    <property type="evidence" value="ECO:0007669"/>
    <property type="project" value="UniProtKB-KW"/>
</dbReference>
<protein>
    <recommendedName>
        <fullName evidence="9">Peptidase S1 domain-containing protein</fullName>
    </recommendedName>
</protein>
<evidence type="ECO:0000256" key="2">
    <source>
        <dbReference type="ARBA" id="ARBA00022670"/>
    </source>
</evidence>
<accession>A0AAN7SGI1</accession>
<evidence type="ECO:0000256" key="5">
    <source>
        <dbReference type="ARBA" id="ARBA00023157"/>
    </source>
</evidence>
<dbReference type="SMART" id="SM00020">
    <property type="entry name" value="Tryp_SPc"/>
    <property type="match status" value="1"/>
</dbReference>
<dbReference type="InterPro" id="IPR001254">
    <property type="entry name" value="Trypsin_dom"/>
</dbReference>
<keyword evidence="7" id="KW-0472">Membrane</keyword>
<comment type="caution">
    <text evidence="10">The sequence shown here is derived from an EMBL/GenBank/DDBJ whole genome shotgun (WGS) entry which is preliminary data.</text>
</comment>
<dbReference type="GO" id="GO:0016020">
    <property type="term" value="C:membrane"/>
    <property type="evidence" value="ECO:0007669"/>
    <property type="project" value="InterPro"/>
</dbReference>
<dbReference type="InterPro" id="IPR043504">
    <property type="entry name" value="Peptidase_S1_PA_chymotrypsin"/>
</dbReference>
<feature type="transmembrane region" description="Helical" evidence="7">
    <location>
        <begin position="591"/>
        <end position="613"/>
    </location>
</feature>
<feature type="domain" description="Peptidase S1" evidence="9">
    <location>
        <begin position="28"/>
        <end position="246"/>
    </location>
</feature>
<dbReference type="PANTHER" id="PTHR24276:SF91">
    <property type="entry name" value="AT26814P-RELATED"/>
    <property type="match status" value="1"/>
</dbReference>
<name>A0AAN7SGI1_9COLE</name>
<evidence type="ECO:0000256" key="4">
    <source>
        <dbReference type="ARBA" id="ARBA00022825"/>
    </source>
</evidence>
<dbReference type="PANTHER" id="PTHR24276">
    <property type="entry name" value="POLYSERASE-RELATED"/>
    <property type="match status" value="1"/>
</dbReference>
<evidence type="ECO:0000256" key="3">
    <source>
        <dbReference type="ARBA" id="ARBA00022801"/>
    </source>
</evidence>
<keyword evidence="8" id="KW-0732">Signal</keyword>
<dbReference type="Pfam" id="PF00060">
    <property type="entry name" value="Lig_chan"/>
    <property type="match status" value="1"/>
</dbReference>
<feature type="compositionally biased region" description="Polar residues" evidence="6">
    <location>
        <begin position="210"/>
        <end position="224"/>
    </location>
</feature>
<dbReference type="FunFam" id="2.40.10.10:FF:000068">
    <property type="entry name" value="transmembrane protease serine 2"/>
    <property type="match status" value="1"/>
</dbReference>
<keyword evidence="7" id="KW-1133">Transmembrane helix</keyword>
<dbReference type="InterPro" id="IPR001320">
    <property type="entry name" value="Iontro_rcpt_C"/>
</dbReference>
<keyword evidence="11" id="KW-1185">Reference proteome</keyword>
<evidence type="ECO:0000313" key="10">
    <source>
        <dbReference type="EMBL" id="KAK4878624.1"/>
    </source>
</evidence>
<evidence type="ECO:0000256" key="6">
    <source>
        <dbReference type="SAM" id="MobiDB-lite"/>
    </source>
</evidence>
<dbReference type="Proteomes" id="UP001353858">
    <property type="component" value="Unassembled WGS sequence"/>
</dbReference>
<comment type="similarity">
    <text evidence="1">Belongs to the glutamate-gated ion channel (TC 1.A.10.1) family.</text>
</comment>
<keyword evidence="5" id="KW-1015">Disulfide bond</keyword>
<feature type="region of interest" description="Disordered" evidence="6">
    <location>
        <begin position="205"/>
        <end position="228"/>
    </location>
</feature>
<dbReference type="GO" id="GO:0015276">
    <property type="term" value="F:ligand-gated monoatomic ion channel activity"/>
    <property type="evidence" value="ECO:0007669"/>
    <property type="project" value="InterPro"/>
</dbReference>
<dbReference type="Gene3D" id="2.40.10.10">
    <property type="entry name" value="Trypsin-like serine proteases"/>
    <property type="match status" value="1"/>
</dbReference>
<dbReference type="InterPro" id="IPR050430">
    <property type="entry name" value="Peptidase_S1"/>
</dbReference>
<keyword evidence="7" id="KW-0812">Transmembrane</keyword>
<dbReference type="PROSITE" id="PS50240">
    <property type="entry name" value="TRYPSIN_DOM"/>
    <property type="match status" value="1"/>
</dbReference>
<evidence type="ECO:0000259" key="9">
    <source>
        <dbReference type="PROSITE" id="PS50240"/>
    </source>
</evidence>
<keyword evidence="4" id="KW-0720">Serine protease</keyword>
<feature type="compositionally biased region" description="Basic and acidic residues" evidence="6">
    <location>
        <begin position="281"/>
        <end position="297"/>
    </location>
</feature>
<feature type="transmembrane region" description="Helical" evidence="7">
    <location>
        <begin position="655"/>
        <end position="679"/>
    </location>
</feature>
<keyword evidence="2" id="KW-0645">Protease</keyword>
<dbReference type="SUPFAM" id="SSF50494">
    <property type="entry name" value="Trypsin-like serine proteases"/>
    <property type="match status" value="1"/>
</dbReference>
<feature type="region of interest" description="Disordered" evidence="6">
    <location>
        <begin position="248"/>
        <end position="307"/>
    </location>
</feature>
<dbReference type="CDD" id="cd00190">
    <property type="entry name" value="Tryp_SPc"/>
    <property type="match status" value="1"/>
</dbReference>
<sequence length="887" mass="100722">MCLIKSICFFVPIAALCCGFTFAVDKRIVNGVLATIEKYPYMVSLRTTKNIHFCGGSIVNRYCVLTSARCLSLVPTFVIVTGTNDLNSGGATYSVAKILKHPSFDTNTMNYDAGIAKVTVPIVLSATVAPVVLSSIVPSVGTNVVVTGWGYKIYPGGAISPLLQAVNTTLTRRYERARYGGRRRDSSTKWGRKRSKLPIAAIIAERRTEPQTGTEQQNIPQTQMPRWDPAYDRGTTRATWNSEPIVETARRKEVPTDIGQAQGEQESQTNGEALVTIASSDDEHRSTEEGSVHGNENKKRKAKQSPRYAARFEHRFTTNLQNCVKQTMEKVFNYDDTILFVNFESEDIFPGTISNPYVILNYSVNEDIIYTDKVISNKINTVLHLKNYTNKQLFTLGTLQPVRPHHRSIPPTKTTIFITYISAVNNLTDIFLLLWINNIINVAVIVYDPNNNFKVYYANPNAPANECATKFKDFVATDCNSTFTYEFPKIMRKYPSCTLGLLTTEDMAPYVSRSKIITLTVYTVKAVSELLNISLKQRFMFDANLTETFYLMINSPISTVTGTSTVSFFQDQMIWVVPVPKKISVWTVLTIVFKPIVWALVVSALLITSTIWWLMLKVYPSNENFNNFIDVFFDVYAITVLGSTNRPPTAFTLRLIFLMYVVYSIHIQTAFTSNLVTLLTVPQYTNQIKNVEDIASSDIPIFIIDNVSFATIKRKDIYKSVSTRIEHPSENAVRNMIRQSNNYNYSVFLLGDLFYLYKQGAESDINYFLDDSDSGTIQFALWLPNFSYFWYSLNEIIVRLIESGRISRIENLFRDGRKHYYHRLSEIDAAIYERVVITLNHLCSIFAIWGIGLILAVFVFIGEHLTFYVKQRKLIRLKSRNVHVSNL</sequence>
<keyword evidence="3" id="KW-0378">Hydrolase</keyword>
<reference evidence="11" key="1">
    <citation type="submission" date="2023-01" db="EMBL/GenBank/DDBJ databases">
        <title>Key to firefly adult light organ development and bioluminescence: homeobox transcription factors regulate luciferase expression and transportation to peroxisome.</title>
        <authorList>
            <person name="Fu X."/>
        </authorList>
    </citation>
    <scope>NUCLEOTIDE SEQUENCE [LARGE SCALE GENOMIC DNA]</scope>
</reference>
<dbReference type="Pfam" id="PF00089">
    <property type="entry name" value="Trypsin"/>
    <property type="match status" value="1"/>
</dbReference>
<dbReference type="EMBL" id="JARPUR010000004">
    <property type="protein sequence ID" value="KAK4878624.1"/>
    <property type="molecule type" value="Genomic_DNA"/>
</dbReference>
<dbReference type="Gene3D" id="1.10.287.70">
    <property type="match status" value="1"/>
</dbReference>